<dbReference type="AlphaFoldDB" id="A0A2H3TWR8"/>
<evidence type="ECO:0000313" key="2">
    <source>
        <dbReference type="Proteomes" id="UP000219369"/>
    </source>
</evidence>
<dbReference type="Proteomes" id="UP000219369">
    <property type="component" value="Unassembled WGS sequence"/>
</dbReference>
<accession>A0A2H3TWR8</accession>
<gene>
    <name evidence="1" type="ORF">FRV6_11883</name>
</gene>
<reference evidence="2" key="1">
    <citation type="submission" date="2016-09" db="EMBL/GenBank/DDBJ databases">
        <authorList>
            <person name="Guldener U."/>
        </authorList>
    </citation>
    <scope>NUCLEOTIDE SEQUENCE [LARGE SCALE GENOMIC DNA]</scope>
    <source>
        <strain evidence="2">V64-1</strain>
    </source>
</reference>
<proteinExistence type="predicted"/>
<sequence length="176" mass="21088">MWTSPEDRCIQGAREHSETNKLALLNVRAYHMDTATNPHHKEPKFNIKDNIRTFLTHSEHEELLWLSCKYHWCKEHRRNKEDNNCFPVMIPGTPNDKPYLATETEGYLVYLWYKNLGVAELRFYMPYYREIQKNKNLCEGIKQMTQEITDVEEGLEALTLKESMKQERHQETQKRI</sequence>
<dbReference type="VEuPathDB" id="FungiDB:HZS61_003416"/>
<evidence type="ECO:0000313" key="1">
    <source>
        <dbReference type="EMBL" id="SCO87756.1"/>
    </source>
</evidence>
<name>A0A2H3TWR8_FUSOX</name>
<protein>
    <submittedName>
        <fullName evidence="1">Uncharacterized protein</fullName>
    </submittedName>
</protein>
<dbReference type="EMBL" id="FMJY01000007">
    <property type="protein sequence ID" value="SCO87756.1"/>
    <property type="molecule type" value="Genomic_DNA"/>
</dbReference>
<dbReference type="VEuPathDB" id="FungiDB:FOXG_22516"/>
<dbReference type="OrthoDB" id="5088132at2759"/>
<organism evidence="1 2">
    <name type="scientific">Fusarium oxysporum</name>
    <name type="common">Fusarium vascular wilt</name>
    <dbReference type="NCBI Taxonomy" id="5507"/>
    <lineage>
        <taxon>Eukaryota</taxon>
        <taxon>Fungi</taxon>
        <taxon>Dikarya</taxon>
        <taxon>Ascomycota</taxon>
        <taxon>Pezizomycotina</taxon>
        <taxon>Sordariomycetes</taxon>
        <taxon>Hypocreomycetidae</taxon>
        <taxon>Hypocreales</taxon>
        <taxon>Nectriaceae</taxon>
        <taxon>Fusarium</taxon>
        <taxon>Fusarium oxysporum species complex</taxon>
    </lineage>
</organism>